<accession>A0A397VJ99</accession>
<reference evidence="1 2" key="1">
    <citation type="submission" date="2018-06" db="EMBL/GenBank/DDBJ databases">
        <title>Comparative genomics reveals the genomic features of Rhizophagus irregularis, R. cerebriforme, R. diaphanum and Gigaspora rosea, and their symbiotic lifestyle signature.</title>
        <authorList>
            <person name="Morin E."/>
            <person name="San Clemente H."/>
            <person name="Chen E.C.H."/>
            <person name="De La Providencia I."/>
            <person name="Hainaut M."/>
            <person name="Kuo A."/>
            <person name="Kohler A."/>
            <person name="Murat C."/>
            <person name="Tang N."/>
            <person name="Roy S."/>
            <person name="Loubradou J."/>
            <person name="Henrissat B."/>
            <person name="Grigoriev I.V."/>
            <person name="Corradi N."/>
            <person name="Roux C."/>
            <person name="Martin F.M."/>
        </authorList>
    </citation>
    <scope>NUCLEOTIDE SEQUENCE [LARGE SCALE GENOMIC DNA]</scope>
    <source>
        <strain evidence="1 2">DAOM 194757</strain>
    </source>
</reference>
<dbReference type="AlphaFoldDB" id="A0A397VJ99"/>
<keyword evidence="2" id="KW-1185">Reference proteome</keyword>
<name>A0A397VJ99_9GLOM</name>
<evidence type="ECO:0000313" key="1">
    <source>
        <dbReference type="EMBL" id="RIB19973.1"/>
    </source>
</evidence>
<dbReference type="EMBL" id="QKWP01000442">
    <property type="protein sequence ID" value="RIB19973.1"/>
    <property type="molecule type" value="Genomic_DNA"/>
</dbReference>
<feature type="non-terminal residue" evidence="1">
    <location>
        <position position="1"/>
    </location>
</feature>
<comment type="caution">
    <text evidence="1">The sequence shown here is derived from an EMBL/GenBank/DDBJ whole genome shotgun (WGS) entry which is preliminary data.</text>
</comment>
<protein>
    <submittedName>
        <fullName evidence="1">Uncharacterized protein</fullName>
    </submittedName>
</protein>
<evidence type="ECO:0000313" key="2">
    <source>
        <dbReference type="Proteomes" id="UP000266673"/>
    </source>
</evidence>
<organism evidence="1 2">
    <name type="scientific">Gigaspora rosea</name>
    <dbReference type="NCBI Taxonomy" id="44941"/>
    <lineage>
        <taxon>Eukaryota</taxon>
        <taxon>Fungi</taxon>
        <taxon>Fungi incertae sedis</taxon>
        <taxon>Mucoromycota</taxon>
        <taxon>Glomeromycotina</taxon>
        <taxon>Glomeromycetes</taxon>
        <taxon>Diversisporales</taxon>
        <taxon>Gigasporaceae</taxon>
        <taxon>Gigaspora</taxon>
    </lineage>
</organism>
<gene>
    <name evidence="1" type="ORF">C2G38_2305557</name>
</gene>
<proteinExistence type="predicted"/>
<dbReference type="OrthoDB" id="5340906at2759"/>
<sequence length="121" mass="14462">TLVEDELYAFGKQCRFEHLAHSFIIDPDDETYHQNNVFTLEELEKIRDTESKDLPKMLTELLKFISSFRMKTTENLRIVLDWEGENFDRSKHFDFDWIKHSVHSLLLEFESGTLKQDHLEA</sequence>
<dbReference type="Proteomes" id="UP000266673">
    <property type="component" value="Unassembled WGS sequence"/>
</dbReference>